<dbReference type="PANTHER" id="PTHR35089">
    <property type="entry name" value="CHAPERONE PROTEIN SKP"/>
    <property type="match status" value="1"/>
</dbReference>
<dbReference type="InterPro" id="IPR005632">
    <property type="entry name" value="Chaperone_Skp"/>
</dbReference>
<dbReference type="SMART" id="SM00935">
    <property type="entry name" value="OmpH"/>
    <property type="match status" value="1"/>
</dbReference>
<feature type="coiled-coil region" evidence="3">
    <location>
        <begin position="60"/>
        <end position="102"/>
    </location>
</feature>
<evidence type="ECO:0000313" key="6">
    <source>
        <dbReference type="Proteomes" id="UP000309016"/>
    </source>
</evidence>
<feature type="signal peptide" evidence="4">
    <location>
        <begin position="1"/>
        <end position="19"/>
    </location>
</feature>
<keyword evidence="3" id="KW-0175">Coiled coil</keyword>
<evidence type="ECO:0000256" key="4">
    <source>
        <dbReference type="SAM" id="SignalP"/>
    </source>
</evidence>
<dbReference type="GO" id="GO:0051082">
    <property type="term" value="F:unfolded protein binding"/>
    <property type="evidence" value="ECO:0007669"/>
    <property type="project" value="InterPro"/>
</dbReference>
<dbReference type="GO" id="GO:0005829">
    <property type="term" value="C:cytosol"/>
    <property type="evidence" value="ECO:0007669"/>
    <property type="project" value="TreeGrafter"/>
</dbReference>
<dbReference type="InterPro" id="IPR024930">
    <property type="entry name" value="Skp_dom_sf"/>
</dbReference>
<evidence type="ECO:0000256" key="2">
    <source>
        <dbReference type="ARBA" id="ARBA00022729"/>
    </source>
</evidence>
<dbReference type="Gene3D" id="3.30.910.20">
    <property type="entry name" value="Skp domain"/>
    <property type="match status" value="1"/>
</dbReference>
<name>A0A5B7X4P6_9FLAO</name>
<evidence type="ECO:0000256" key="1">
    <source>
        <dbReference type="ARBA" id="ARBA00009091"/>
    </source>
</evidence>
<dbReference type="Pfam" id="PF03938">
    <property type="entry name" value="OmpH"/>
    <property type="match status" value="1"/>
</dbReference>
<dbReference type="PANTHER" id="PTHR35089:SF1">
    <property type="entry name" value="CHAPERONE PROTEIN SKP"/>
    <property type="match status" value="1"/>
</dbReference>
<protein>
    <submittedName>
        <fullName evidence="5">OmpH family outer membrane protein</fullName>
    </submittedName>
</protein>
<comment type="similarity">
    <text evidence="1">Belongs to the Skp family.</text>
</comment>
<evidence type="ECO:0000313" key="5">
    <source>
        <dbReference type="EMBL" id="QCY70444.1"/>
    </source>
</evidence>
<dbReference type="RefSeq" id="WP_139067003.1">
    <property type="nucleotide sequence ID" value="NZ_CP040812.1"/>
</dbReference>
<accession>A0A5B7X4P6</accession>
<sequence>MKKYLLLLAVLLTGFFAQAQTKVGTIDAEFILGQLPEISTVEEGLKVYNTDLQGELQSTIKKYEDLVADYQATTESMTEEDRNKKENEIISLENDIKNFRQKASVLLQMRRNELTKPLYEKIDGAMKEVIREQKYTQIINASANALAYADPAHDITDAVLEKLGITAE</sequence>
<evidence type="ECO:0000256" key="3">
    <source>
        <dbReference type="SAM" id="Coils"/>
    </source>
</evidence>
<organism evidence="5 6">
    <name type="scientific">Antarcticibacterium flavum</name>
    <dbReference type="NCBI Taxonomy" id="2058175"/>
    <lineage>
        <taxon>Bacteria</taxon>
        <taxon>Pseudomonadati</taxon>
        <taxon>Bacteroidota</taxon>
        <taxon>Flavobacteriia</taxon>
        <taxon>Flavobacteriales</taxon>
        <taxon>Flavobacteriaceae</taxon>
        <taxon>Antarcticibacterium</taxon>
    </lineage>
</organism>
<dbReference type="SUPFAM" id="SSF111384">
    <property type="entry name" value="OmpH-like"/>
    <property type="match status" value="1"/>
</dbReference>
<reference evidence="5 6" key="1">
    <citation type="submission" date="2019-06" db="EMBL/GenBank/DDBJ databases">
        <title>Complete genome sequence of Antarcticibacterium flavum KCTC 52984T from an Antarctic marine sediment.</title>
        <authorList>
            <person name="Lee Y.M."/>
            <person name="Shin S.C."/>
        </authorList>
    </citation>
    <scope>NUCLEOTIDE SEQUENCE [LARGE SCALE GENOMIC DNA]</scope>
    <source>
        <strain evidence="5 6">KCTC 52984</strain>
    </source>
</reference>
<keyword evidence="2 4" id="KW-0732">Signal</keyword>
<feature type="chain" id="PRO_5023048791" evidence="4">
    <location>
        <begin position="20"/>
        <end position="168"/>
    </location>
</feature>
<gene>
    <name evidence="5" type="ORF">FHG64_14085</name>
</gene>
<dbReference type="AlphaFoldDB" id="A0A5B7X4P6"/>
<proteinExistence type="inferred from homology"/>
<dbReference type="GO" id="GO:0050821">
    <property type="term" value="P:protein stabilization"/>
    <property type="evidence" value="ECO:0007669"/>
    <property type="project" value="TreeGrafter"/>
</dbReference>
<dbReference type="EMBL" id="CP040812">
    <property type="protein sequence ID" value="QCY70444.1"/>
    <property type="molecule type" value="Genomic_DNA"/>
</dbReference>
<dbReference type="Proteomes" id="UP000309016">
    <property type="component" value="Chromosome"/>
</dbReference>
<dbReference type="OrthoDB" id="1493480at2"/>
<dbReference type="KEGG" id="afla:FHG64_14085"/>
<keyword evidence="6" id="KW-1185">Reference proteome</keyword>